<reference evidence="2 3" key="1">
    <citation type="journal article" date="2023" name="IMA Fungus">
        <title>Comparative genomic study of the Penicillium genus elucidates a diverse pangenome and 15 lateral gene transfer events.</title>
        <authorList>
            <person name="Petersen C."/>
            <person name="Sorensen T."/>
            <person name="Nielsen M.R."/>
            <person name="Sondergaard T.E."/>
            <person name="Sorensen J.L."/>
            <person name="Fitzpatrick D.A."/>
            <person name="Frisvad J.C."/>
            <person name="Nielsen K.L."/>
        </authorList>
    </citation>
    <scope>NUCLEOTIDE SEQUENCE [LARGE SCALE GENOMIC DNA]</scope>
    <source>
        <strain evidence="2 3">IBT 35679</strain>
    </source>
</reference>
<feature type="domain" description="Carbohydrate kinase PfkB" evidence="1">
    <location>
        <begin position="170"/>
        <end position="313"/>
    </location>
</feature>
<organism evidence="2 3">
    <name type="scientific">Penicillium frequentans</name>
    <dbReference type="NCBI Taxonomy" id="3151616"/>
    <lineage>
        <taxon>Eukaryota</taxon>
        <taxon>Fungi</taxon>
        <taxon>Dikarya</taxon>
        <taxon>Ascomycota</taxon>
        <taxon>Pezizomycotina</taxon>
        <taxon>Eurotiomycetes</taxon>
        <taxon>Eurotiomycetidae</taxon>
        <taxon>Eurotiales</taxon>
        <taxon>Aspergillaceae</taxon>
        <taxon>Penicillium</taxon>
    </lineage>
</organism>
<name>A0AAD6CI86_9EURO</name>
<sequence>MDTGDISFTSFGLVVLDEIRIPNQKPLTNILGGSGAHATLGARLFQAPPLNRTLAWPIHIGHDFPGPIADLLQSWGITLVIKEELDQPSTRGLLEYKDTTFGPKDFKYTTPVLAVDESHAEGSRILASRVYHYLATPRDIISRVSTLLAMRQEAGISSRPLIIWEPSPLACSPDNLQDCLEAARCVDVLSPNHLELAKLFSQAPGAAFAKSMIEELVTKFLDSGVGPDGTGAIVVRAGEHGCLVQSRDISPKWLPPFYGTGFVGRKDSPVVDPTGAGNAFLGGYGVGYIQTGDAVHAACYGSVAASFALEQIGMPEKVDQGDTELWNGVSVGTRLREYMSGEENKSIYA</sequence>
<dbReference type="EMBL" id="JAQIZZ010000008">
    <property type="protein sequence ID" value="KAJ5524052.1"/>
    <property type="molecule type" value="Genomic_DNA"/>
</dbReference>
<dbReference type="PANTHER" id="PTHR47098:SF1">
    <property type="entry name" value="PFKB FAMILY CARBOHYDRATE KINASE SUPERFAMILY (AFU_ORTHOLOGUE AFUA_4G09500)"/>
    <property type="match status" value="1"/>
</dbReference>
<keyword evidence="3" id="KW-1185">Reference proteome</keyword>
<dbReference type="Pfam" id="PF00294">
    <property type="entry name" value="PfkB"/>
    <property type="match status" value="1"/>
</dbReference>
<protein>
    <recommendedName>
        <fullName evidence="1">Carbohydrate kinase PfkB domain-containing protein</fullName>
    </recommendedName>
</protein>
<dbReference type="SUPFAM" id="SSF53613">
    <property type="entry name" value="Ribokinase-like"/>
    <property type="match status" value="1"/>
</dbReference>
<accession>A0AAD6CI86</accession>
<evidence type="ECO:0000259" key="1">
    <source>
        <dbReference type="Pfam" id="PF00294"/>
    </source>
</evidence>
<dbReference type="InterPro" id="IPR029056">
    <property type="entry name" value="Ribokinase-like"/>
</dbReference>
<dbReference type="Gene3D" id="3.40.1190.20">
    <property type="match status" value="1"/>
</dbReference>
<dbReference type="InterPro" id="IPR011611">
    <property type="entry name" value="PfkB_dom"/>
</dbReference>
<dbReference type="PANTHER" id="PTHR47098">
    <property type="entry name" value="PROTEIN MAK32"/>
    <property type="match status" value="1"/>
</dbReference>
<gene>
    <name evidence="2" type="ORF">N7494_010702</name>
</gene>
<evidence type="ECO:0000313" key="3">
    <source>
        <dbReference type="Proteomes" id="UP001220324"/>
    </source>
</evidence>
<evidence type="ECO:0000313" key="2">
    <source>
        <dbReference type="EMBL" id="KAJ5524052.1"/>
    </source>
</evidence>
<dbReference type="Proteomes" id="UP001220324">
    <property type="component" value="Unassembled WGS sequence"/>
</dbReference>
<dbReference type="AlphaFoldDB" id="A0AAD6CI86"/>
<comment type="caution">
    <text evidence="2">The sequence shown here is derived from an EMBL/GenBank/DDBJ whole genome shotgun (WGS) entry which is preliminary data.</text>
</comment>
<proteinExistence type="predicted"/>